<keyword evidence="1" id="KW-0378">Hydrolase</keyword>
<dbReference type="EC" id="3.2.1.23" evidence="1"/>
<dbReference type="Proteomes" id="UP001589748">
    <property type="component" value="Unassembled WGS sequence"/>
</dbReference>
<dbReference type="InterPro" id="IPR028212">
    <property type="entry name" value="GHL6"/>
</dbReference>
<dbReference type="RefSeq" id="WP_380137619.1">
    <property type="nucleotide sequence ID" value="NZ_JBHLUI010000008.1"/>
</dbReference>
<comment type="caution">
    <text evidence="1">The sequence shown here is derived from an EMBL/GenBank/DDBJ whole genome shotgun (WGS) entry which is preliminary data.</text>
</comment>
<dbReference type="EMBL" id="JBHMDM010000007">
    <property type="protein sequence ID" value="MFB9377959.1"/>
    <property type="molecule type" value="Genomic_DNA"/>
</dbReference>
<dbReference type="Pfam" id="PF14871">
    <property type="entry name" value="GHL6"/>
    <property type="match status" value="1"/>
</dbReference>
<keyword evidence="1" id="KW-0326">Glycosidase</keyword>
<protein>
    <submittedName>
        <fullName evidence="1">Beta-galactosidase</fullName>
        <ecNumber evidence="1">3.2.1.23</ecNumber>
    </submittedName>
</protein>
<proteinExistence type="predicted"/>
<dbReference type="Gene3D" id="3.40.50.880">
    <property type="match status" value="1"/>
</dbReference>
<dbReference type="GO" id="GO:0004565">
    <property type="term" value="F:beta-galactosidase activity"/>
    <property type="evidence" value="ECO:0007669"/>
    <property type="project" value="UniProtKB-EC"/>
</dbReference>
<dbReference type="InterPro" id="IPR017853">
    <property type="entry name" value="GH"/>
</dbReference>
<gene>
    <name evidence="1" type="ORF">ACFFVI_13385</name>
</gene>
<keyword evidence="2" id="KW-1185">Reference proteome</keyword>
<reference evidence="1 2" key="1">
    <citation type="submission" date="2024-09" db="EMBL/GenBank/DDBJ databases">
        <authorList>
            <person name="Sun Q."/>
            <person name="Mori K."/>
        </authorList>
    </citation>
    <scope>NUCLEOTIDE SEQUENCE [LARGE SCALE GENOMIC DNA]</scope>
    <source>
        <strain evidence="1 2">TISTR 1856</strain>
    </source>
</reference>
<dbReference type="Gene3D" id="3.20.20.80">
    <property type="entry name" value="Glycosidases"/>
    <property type="match status" value="1"/>
</dbReference>
<evidence type="ECO:0000313" key="2">
    <source>
        <dbReference type="Proteomes" id="UP001589748"/>
    </source>
</evidence>
<dbReference type="CDD" id="cd03143">
    <property type="entry name" value="A4_beta-galactosidase_middle_domain"/>
    <property type="match status" value="1"/>
</dbReference>
<sequence length="732" mass="81187">MSTTTSDHPASAPTPAGAGRWAEPWYRRARRFGQTNLVEADPGRFDVGFWRRQWRRTGIDAVFVNCGGIAAYYPSAVEGHQLAPGIDRRDLFGEVLTAARADGLAVVARMDSNRGDEQVFRAHPDWFCVDAAGEPYRRGDKYATCVSSDYYDEFMPSIFREVIDRYAPDGFADNGWAGIDRDKICYCANCARRFADATGRDLPRATDFDDPDHLAWLDWNYARRTELWDANNAVTRGAGGPDCLWLGMLHGQIAHNAAVFQDTAELAARTPIILLDHQRRHGDEGFEQNAEVVKRLHGVLGYDKPVFECTALYDMGYPAFRLSSMPRAEVELWMTEGWAGGSSPWWHHIGSVHEDRRQYENAVDLFGWHREHQDLLTDRTPVARVGVVWSQRNFDLHGRGDGPNTVIAPYAGFTRVLVTENVPFVPVHVDRIATTDVDVLVLPDLAVMSDAQCDAVREFAARGGSVVATGATSSRDVDGRERDDLALADLFGARRTGGSRGGIRPPIASIEVWDRHSYLRVEDPPTGRHPVLAGLGDTDTLSFGGFLPEVRASEDSTVLLTYVPEFPIFPPETSWMRTPRTDVPALLVREGPGGGRVVYLPADLDRCSHREEQPDHARVLAGCLEWVLDGRNPVRVESPAPVNVNLWAHRSGQVLHLNNLLYSSTVPGRQDRIVPYGPIDVAVRVPEGERVAFVRGLVDAGDLEFTVTDGWVEFRVARLGSHEVVHLGTGPA</sequence>
<accession>A0ABV5LV36</accession>
<dbReference type="SUPFAM" id="SSF52317">
    <property type="entry name" value="Class I glutamine amidotransferase-like"/>
    <property type="match status" value="1"/>
</dbReference>
<evidence type="ECO:0000313" key="1">
    <source>
        <dbReference type="EMBL" id="MFB9377959.1"/>
    </source>
</evidence>
<organism evidence="1 2">
    <name type="scientific">Kineococcus gynurae</name>
    <dbReference type="NCBI Taxonomy" id="452979"/>
    <lineage>
        <taxon>Bacteria</taxon>
        <taxon>Bacillati</taxon>
        <taxon>Actinomycetota</taxon>
        <taxon>Actinomycetes</taxon>
        <taxon>Kineosporiales</taxon>
        <taxon>Kineosporiaceae</taxon>
        <taxon>Kineococcus</taxon>
    </lineage>
</organism>
<dbReference type="SUPFAM" id="SSF51445">
    <property type="entry name" value="(Trans)glycosidases"/>
    <property type="match status" value="1"/>
</dbReference>
<dbReference type="InterPro" id="IPR029062">
    <property type="entry name" value="Class_I_gatase-like"/>
</dbReference>
<name>A0ABV5LV36_9ACTN</name>